<keyword evidence="4" id="KW-1185">Reference proteome</keyword>
<feature type="transmembrane region" description="Helical" evidence="2">
    <location>
        <begin position="249"/>
        <end position="268"/>
    </location>
</feature>
<evidence type="ECO:0000256" key="1">
    <source>
        <dbReference type="SAM" id="MobiDB-lite"/>
    </source>
</evidence>
<dbReference type="PANTHER" id="PTHR22696:SF1">
    <property type="entry name" value="E3 UBIQUITIN-PROTEIN LIGASE RNF26"/>
    <property type="match status" value="1"/>
</dbReference>
<evidence type="ECO:0000313" key="3">
    <source>
        <dbReference type="EMBL" id="QGN15834.1"/>
    </source>
</evidence>
<gene>
    <name evidence="3" type="primary">ASI1</name>
    <name evidence="3" type="ORF">FIM1_2530</name>
</gene>
<dbReference type="Pfam" id="PF13920">
    <property type="entry name" value="zf-C3HC4_3"/>
    <property type="match status" value="1"/>
</dbReference>
<feature type="transmembrane region" description="Helical" evidence="2">
    <location>
        <begin position="221"/>
        <end position="242"/>
    </location>
</feature>
<feature type="compositionally biased region" description="Acidic residues" evidence="1">
    <location>
        <begin position="481"/>
        <end position="517"/>
    </location>
</feature>
<reference evidence="3 4" key="1">
    <citation type="submission" date="2016-03" db="EMBL/GenBank/DDBJ databases">
        <title>How can Kluyveromyces marxianus grow so fast - potential evolutionary course in Saccharomyces Complex revealed by comparative genomics.</title>
        <authorList>
            <person name="Mo W."/>
            <person name="Lu W."/>
            <person name="Yang X."/>
            <person name="Qi J."/>
            <person name="Lv H."/>
        </authorList>
    </citation>
    <scope>NUCLEOTIDE SEQUENCE [LARGE SCALE GENOMIC DNA]</scope>
    <source>
        <strain evidence="3 4">FIM1</strain>
    </source>
</reference>
<proteinExistence type="predicted"/>
<sequence length="660" mass="76185">MKPSSALQNQSIFVEFPYLNQTDHYLINSSSIYAQLVNVPYRTVRSLGSSIAQRFNSAPVQFPEEMNSTALGGGDNYDDDDLIYETNIFWIFAKFSVSSYAATCLFVAVVLNRLVNMGSLRSTNQQLRIALWAKVSFHLTGLVTIGYMLYQTGAQLGLYGSAQATGQFLSRCYQIVCLSHCIETFIATTSNLKPLEESDFSLFELSSMFYQLSAQDASADMYAYTCFGCLMGRFIIHFVELLDIRKRRIIFSAVLNVSFSLFMVYRAFTTQEMDGAFIYSFSAFKNIPKILSVSIILLSYVCYQLSCLVRKTTPFGSSDGVSRVEELKYHSFWSNWVESLAISGEEDFFFVVMRFATFLCNPKQSQKHGIHREFEDVTLPTSMHKSYLISGYMNRIDPPPIQELDFKRDVQTTSLWRQRVSWYTTMLGYLFEWTAKLWTRKRKDATVKKPERNYNDFVTEKNYVKFLHVQNEKDTDKYLLPEEDYTDDYVPQDDDEYQDDDDDDDDEHQDNDNEELASDTQVTLAEELFGPQQIQEIISSPQEMSWYLSTWSILKYQALANEQMLTRRKFAKHNEAYLLQDVISEIPPSEMSHHDHDTNHFDASDMTCVVCKTNQRNIILWPCKCFALCEPCRTSLGLRAFNTCICCRRQVSGYSKLNIV</sequence>
<dbReference type="PANTHER" id="PTHR22696">
    <property type="entry name" value="E3 UBIQUITIN-PROTEIN LIGASE RNF26"/>
    <property type="match status" value="1"/>
</dbReference>
<feature type="region of interest" description="Disordered" evidence="1">
    <location>
        <begin position="477"/>
        <end position="518"/>
    </location>
</feature>
<feature type="transmembrane region" description="Helical" evidence="2">
    <location>
        <begin position="88"/>
        <end position="111"/>
    </location>
</feature>
<dbReference type="Gene3D" id="3.30.40.10">
    <property type="entry name" value="Zinc/RING finger domain, C3HC4 (zinc finger)"/>
    <property type="match status" value="1"/>
</dbReference>
<dbReference type="Proteomes" id="UP000422736">
    <property type="component" value="Chromosome 4"/>
</dbReference>
<keyword evidence="2" id="KW-0812">Transmembrane</keyword>
<name>A0ABX6EVS3_KLUMA</name>
<protein>
    <submittedName>
        <fullName evidence="3">Protein ASI1</fullName>
    </submittedName>
</protein>
<evidence type="ECO:0000256" key="2">
    <source>
        <dbReference type="SAM" id="Phobius"/>
    </source>
</evidence>
<accession>A0ABX6EVS3</accession>
<organism evidence="3 4">
    <name type="scientific">Kluyveromyces marxianus</name>
    <name type="common">Yeast</name>
    <name type="synonym">Candida kefyr</name>
    <dbReference type="NCBI Taxonomy" id="4911"/>
    <lineage>
        <taxon>Eukaryota</taxon>
        <taxon>Fungi</taxon>
        <taxon>Dikarya</taxon>
        <taxon>Ascomycota</taxon>
        <taxon>Saccharomycotina</taxon>
        <taxon>Saccharomycetes</taxon>
        <taxon>Saccharomycetales</taxon>
        <taxon>Saccharomycetaceae</taxon>
        <taxon>Kluyveromyces</taxon>
    </lineage>
</organism>
<keyword evidence="2" id="KW-0472">Membrane</keyword>
<keyword evidence="2" id="KW-1133">Transmembrane helix</keyword>
<feature type="transmembrane region" description="Helical" evidence="2">
    <location>
        <begin position="131"/>
        <end position="150"/>
    </location>
</feature>
<evidence type="ECO:0000313" key="4">
    <source>
        <dbReference type="Proteomes" id="UP000422736"/>
    </source>
</evidence>
<dbReference type="EMBL" id="CP015057">
    <property type="protein sequence ID" value="QGN15834.1"/>
    <property type="molecule type" value="Genomic_DNA"/>
</dbReference>
<dbReference type="InterPro" id="IPR013083">
    <property type="entry name" value="Znf_RING/FYVE/PHD"/>
</dbReference>